<keyword evidence="3" id="KW-1185">Reference proteome</keyword>
<accession>A0AAD5V487</accession>
<dbReference type="AlphaFoldDB" id="A0AAD5V487"/>
<name>A0AAD5V487_9APHY</name>
<feature type="compositionally biased region" description="Polar residues" evidence="1">
    <location>
        <begin position="639"/>
        <end position="649"/>
    </location>
</feature>
<evidence type="ECO:0000256" key="1">
    <source>
        <dbReference type="SAM" id="MobiDB-lite"/>
    </source>
</evidence>
<protein>
    <submittedName>
        <fullName evidence="2">Uncharacterized protein</fullName>
    </submittedName>
</protein>
<feature type="region of interest" description="Disordered" evidence="1">
    <location>
        <begin position="639"/>
        <end position="677"/>
    </location>
</feature>
<reference evidence="2" key="1">
    <citation type="submission" date="2022-07" db="EMBL/GenBank/DDBJ databases">
        <title>Genome Sequence of Physisporinus lineatus.</title>
        <authorList>
            <person name="Buettner E."/>
        </authorList>
    </citation>
    <scope>NUCLEOTIDE SEQUENCE</scope>
    <source>
        <strain evidence="2">VT162</strain>
    </source>
</reference>
<dbReference type="Proteomes" id="UP001212997">
    <property type="component" value="Unassembled WGS sequence"/>
</dbReference>
<feature type="compositionally biased region" description="Pro residues" evidence="1">
    <location>
        <begin position="11"/>
        <end position="20"/>
    </location>
</feature>
<dbReference type="EMBL" id="JANAWD010000293">
    <property type="protein sequence ID" value="KAJ3482004.1"/>
    <property type="molecule type" value="Genomic_DNA"/>
</dbReference>
<feature type="compositionally biased region" description="Basic and acidic residues" evidence="1">
    <location>
        <begin position="654"/>
        <end position="670"/>
    </location>
</feature>
<feature type="region of interest" description="Disordered" evidence="1">
    <location>
        <begin position="1"/>
        <end position="21"/>
    </location>
</feature>
<organism evidence="2 3">
    <name type="scientific">Meripilus lineatus</name>
    <dbReference type="NCBI Taxonomy" id="2056292"/>
    <lineage>
        <taxon>Eukaryota</taxon>
        <taxon>Fungi</taxon>
        <taxon>Dikarya</taxon>
        <taxon>Basidiomycota</taxon>
        <taxon>Agaricomycotina</taxon>
        <taxon>Agaricomycetes</taxon>
        <taxon>Polyporales</taxon>
        <taxon>Meripilaceae</taxon>
        <taxon>Meripilus</taxon>
    </lineage>
</organism>
<comment type="caution">
    <text evidence="2">The sequence shown here is derived from an EMBL/GenBank/DDBJ whole genome shotgun (WGS) entry which is preliminary data.</text>
</comment>
<proteinExistence type="predicted"/>
<evidence type="ECO:0000313" key="2">
    <source>
        <dbReference type="EMBL" id="KAJ3482004.1"/>
    </source>
</evidence>
<gene>
    <name evidence="2" type="ORF">NLI96_g7269</name>
</gene>
<sequence>MATTSSSGEQLPPPPPPPPQRHVFKAPPLTSLHPRRATPLLTHIVHTIPADDHIHQVQHSEMVQGDIDHDLTAVEHANTLDEDTKKSGITVLNLDIISCVMELLDRPAVSSFMKTCHPYYSIGIPGILRFPVIIDGYETMESFHKFMFSTLMGSPPDRCRFLKDLEIKRDFPRGPKEVDNIYLSNFLHVISHSICLERIVLHRPSTLFRRFDHAVDTLASLTALREIDCGNAPEVIDWLRKLRAPLTKLSFHVYDDEDPPVNLLSTIRNFNGTLCQLFTGNISLDPIKTDIQFLNLTVLVLYEIPSSESFAASTIFRFFPNLKDLEFPRNYDDSTTDIPESTIREDYQASLRDATHGNSVAHQSLDVLRGCATYMFRGGWCCPVKRLIVDSIDHTTSQWLVPLLVPMQPPDVVLIFALRVSGLDALTSLPSIIQELSITGSLKSLTLVFDLTATKSGLAIKLLNKLTDVFLPISLQDLYISFEGVDPDSPHYDRLQYRVDWREVALFIALGARDIIYITVHPPSGYPERLRIPKGLVDEAYQRFQDEDKIISHVRYKIVEHYDYRLFLGRKDIFYVEDNLPSPQIGSLFDSDPSLPMIISSFVRHQFPLYRIQNRVAWSTIHLVPVLRAFVVRGAPSSASQMDSETSSLGDWARGGETERQRGKKSRDWSRGTSHHL</sequence>
<evidence type="ECO:0000313" key="3">
    <source>
        <dbReference type="Proteomes" id="UP001212997"/>
    </source>
</evidence>